<evidence type="ECO:0000259" key="1">
    <source>
        <dbReference type="Pfam" id="PF03819"/>
    </source>
</evidence>
<dbReference type="EMBL" id="CP041372">
    <property type="protein sequence ID" value="QKS70239.1"/>
    <property type="molecule type" value="Genomic_DNA"/>
</dbReference>
<dbReference type="Pfam" id="PF03819">
    <property type="entry name" value="MazG"/>
    <property type="match status" value="1"/>
</dbReference>
<reference evidence="3" key="1">
    <citation type="submission" date="2019-07" db="EMBL/GenBank/DDBJ databases">
        <title>Bacillus alkalisoli sp. nov. isolated from saline soil.</title>
        <authorList>
            <person name="Sun J.-Q."/>
            <person name="Xu L."/>
        </authorList>
    </citation>
    <scope>NUCLEOTIDE SEQUENCE [LARGE SCALE GENOMIC DNA]</scope>
    <source>
        <strain evidence="3">M4U3P1</strain>
    </source>
</reference>
<dbReference type="Proteomes" id="UP000318138">
    <property type="component" value="Chromosome"/>
</dbReference>
<dbReference type="AlphaFoldDB" id="A0A859FAH0"/>
<dbReference type="InterPro" id="IPR004518">
    <property type="entry name" value="MazG-like_dom"/>
</dbReference>
<feature type="domain" description="NTP pyrophosphohydrolase MazG-like" evidence="1">
    <location>
        <begin position="28"/>
        <end position="89"/>
    </location>
</feature>
<protein>
    <recommendedName>
        <fullName evidence="1">NTP pyrophosphohydrolase MazG-like domain-containing protein</fullName>
    </recommendedName>
</protein>
<accession>A0A859FAH0</accession>
<organism evidence="2 3">
    <name type="scientific">Paenalkalicoccus suaedae</name>
    <dbReference type="NCBI Taxonomy" id="2592382"/>
    <lineage>
        <taxon>Bacteria</taxon>
        <taxon>Bacillati</taxon>
        <taxon>Bacillota</taxon>
        <taxon>Bacilli</taxon>
        <taxon>Bacillales</taxon>
        <taxon>Bacillaceae</taxon>
        <taxon>Paenalkalicoccus</taxon>
    </lineage>
</organism>
<dbReference type="SUPFAM" id="SSF101386">
    <property type="entry name" value="all-alpha NTP pyrophosphatases"/>
    <property type="match status" value="1"/>
</dbReference>
<dbReference type="CDD" id="cd11540">
    <property type="entry name" value="NTP-PPase_u3"/>
    <property type="match status" value="1"/>
</dbReference>
<sequence>MEQRLNRLESNIEHWATERGLDTADPSKQMLKLIEEVGELAGGLAKEQPYVVMDSIGDVFVVIKILSMQLNIDFNDCIQLAYNEIEDRKGEMVNGVFVKEEDLKK</sequence>
<keyword evidence="3" id="KW-1185">Reference proteome</keyword>
<evidence type="ECO:0000313" key="2">
    <source>
        <dbReference type="EMBL" id="QKS70239.1"/>
    </source>
</evidence>
<name>A0A859FAH0_9BACI</name>
<gene>
    <name evidence="2" type="ORF">FLK61_26115</name>
</gene>
<dbReference type="RefSeq" id="WP_176008279.1">
    <property type="nucleotide sequence ID" value="NZ_CP041372.2"/>
</dbReference>
<dbReference type="Gene3D" id="1.10.287.1080">
    <property type="entry name" value="MazG-like"/>
    <property type="match status" value="1"/>
</dbReference>
<evidence type="ECO:0000313" key="3">
    <source>
        <dbReference type="Proteomes" id="UP000318138"/>
    </source>
</evidence>
<dbReference type="KEGG" id="psua:FLK61_26115"/>
<proteinExistence type="predicted"/>